<dbReference type="PANTHER" id="PTHR33608">
    <property type="entry name" value="BLL2464 PROTEIN"/>
    <property type="match status" value="1"/>
</dbReference>
<dbReference type="EMBL" id="CP038439">
    <property type="protein sequence ID" value="QBX34916.1"/>
    <property type="molecule type" value="Genomic_DNA"/>
</dbReference>
<proteinExistence type="predicted"/>
<protein>
    <submittedName>
        <fullName evidence="3">DUF58 domain-containing protein</fullName>
    </submittedName>
</protein>
<reference evidence="4" key="1">
    <citation type="submission" date="2019-03" db="EMBL/GenBank/DDBJ databases">
        <authorList>
            <person name="Li J."/>
        </authorList>
    </citation>
    <scope>NUCLEOTIDE SEQUENCE [LARGE SCALE GENOMIC DNA]</scope>
    <source>
        <strain evidence="4">2251</strain>
    </source>
</reference>
<dbReference type="Pfam" id="PF01882">
    <property type="entry name" value="DUF58"/>
    <property type="match status" value="1"/>
</dbReference>
<feature type="region of interest" description="Disordered" evidence="1">
    <location>
        <begin position="26"/>
        <end position="50"/>
    </location>
</feature>
<feature type="domain" description="DUF58" evidence="2">
    <location>
        <begin position="54"/>
        <end position="192"/>
    </location>
</feature>
<evidence type="ECO:0000313" key="4">
    <source>
        <dbReference type="Proteomes" id="UP000296374"/>
    </source>
</evidence>
<evidence type="ECO:0000259" key="2">
    <source>
        <dbReference type="Pfam" id="PF01882"/>
    </source>
</evidence>
<sequence length="276" mass="28989">MVAAWRQAPGIALPLRDLLDLRPGATRGARARPMARRSGVMPSHQPGSGMDLREIRAYVPGDDPRRLDPSATARTGTPHVRALHEDRDDITLLIADFRAPMLWGTGATLRSVRGALHLAASGWQAVGRQGAVGLIVADPAGVRALPPAPGDRHMAGLCRLLADRHTTALAATPGPATPLTEALSLAASQAPSGARVILATAPDGWPSAQAALSRLARGRQLEVALILDPLELAPPARPLPVTHDGTARLARLQPADLARQMDLLSALGALPRRVDP</sequence>
<accession>A0A4P7HL80</accession>
<evidence type="ECO:0000313" key="3">
    <source>
        <dbReference type="EMBL" id="QBX34916.1"/>
    </source>
</evidence>
<dbReference type="Proteomes" id="UP000296374">
    <property type="component" value="Chromosome"/>
</dbReference>
<dbReference type="AlphaFoldDB" id="A0A4P7HL80"/>
<organism evidence="3 4">
    <name type="scientific">Paracoccus liaowanqingii</name>
    <dbReference type="NCBI Taxonomy" id="2560053"/>
    <lineage>
        <taxon>Bacteria</taxon>
        <taxon>Pseudomonadati</taxon>
        <taxon>Pseudomonadota</taxon>
        <taxon>Alphaproteobacteria</taxon>
        <taxon>Rhodobacterales</taxon>
        <taxon>Paracoccaceae</taxon>
        <taxon>Paracoccus</taxon>
    </lineage>
</organism>
<evidence type="ECO:0000256" key="1">
    <source>
        <dbReference type="SAM" id="MobiDB-lite"/>
    </source>
</evidence>
<dbReference type="InterPro" id="IPR002881">
    <property type="entry name" value="DUF58"/>
</dbReference>
<dbReference type="RefSeq" id="WP_135313203.1">
    <property type="nucleotide sequence ID" value="NZ_CP038439.1"/>
</dbReference>
<dbReference type="KEGG" id="plia:E4191_09480"/>
<gene>
    <name evidence="3" type="ORF">E4191_09480</name>
</gene>
<name>A0A4P7HL80_9RHOB</name>
<dbReference type="PANTHER" id="PTHR33608:SF12">
    <property type="entry name" value="DUF58 DOMAIN-CONTAINING PROTEIN"/>
    <property type="match status" value="1"/>
</dbReference>